<evidence type="ECO:0000256" key="4">
    <source>
        <dbReference type="ARBA" id="ARBA00022691"/>
    </source>
</evidence>
<comment type="catalytic activity">
    <reaction evidence="5">
        <text>a 3-demethylubiquinol + S-adenosyl-L-methionine = a ubiquinol + S-adenosyl-L-homocysteine + H(+)</text>
        <dbReference type="Rhea" id="RHEA:44380"/>
        <dbReference type="Rhea" id="RHEA-COMP:9566"/>
        <dbReference type="Rhea" id="RHEA-COMP:10914"/>
        <dbReference type="ChEBI" id="CHEBI:15378"/>
        <dbReference type="ChEBI" id="CHEBI:17976"/>
        <dbReference type="ChEBI" id="CHEBI:57856"/>
        <dbReference type="ChEBI" id="CHEBI:59789"/>
        <dbReference type="ChEBI" id="CHEBI:84422"/>
        <dbReference type="EC" id="2.1.1.64"/>
    </reaction>
</comment>
<dbReference type="InterPro" id="IPR010233">
    <property type="entry name" value="UbiG_MeTrfase"/>
</dbReference>
<proteinExistence type="inferred from homology"/>
<evidence type="ECO:0000256" key="1">
    <source>
        <dbReference type="ARBA" id="ARBA00022603"/>
    </source>
</evidence>
<feature type="binding site" evidence="5">
    <location>
        <position position="141"/>
    </location>
    <ligand>
        <name>S-adenosyl-L-methionine</name>
        <dbReference type="ChEBI" id="CHEBI:59789"/>
    </ligand>
</feature>
<evidence type="ECO:0000256" key="5">
    <source>
        <dbReference type="HAMAP-Rule" id="MF_03190"/>
    </source>
</evidence>
<keyword evidence="3 5" id="KW-0831">Ubiquinone biosynthesis</keyword>
<dbReference type="OrthoDB" id="3265906at2759"/>
<dbReference type="GO" id="GO:0046872">
    <property type="term" value="F:metal ion binding"/>
    <property type="evidence" value="ECO:0007669"/>
    <property type="project" value="UniProtKB-KW"/>
</dbReference>
<accession>A0A830HRK9</accession>
<feature type="binding site" evidence="5">
    <location>
        <position position="198"/>
    </location>
    <ligand>
        <name>Mg(2+)</name>
        <dbReference type="ChEBI" id="CHEBI:18420"/>
    </ligand>
</feature>
<comment type="pathway">
    <text evidence="5">Cofactor biosynthesis; ubiquinone biosynthesis.</text>
</comment>
<feature type="binding site" evidence="5">
    <location>
        <position position="82"/>
    </location>
    <ligand>
        <name>S-adenosyl-L-methionine</name>
        <dbReference type="ChEBI" id="CHEBI:59789"/>
    </ligand>
</feature>
<comment type="function">
    <text evidence="5">O-methyltransferase required for two non-consecutive steps during ubiquinone biosynthesis. Catalyzes the 2 O-methylation of 3,4-dihydroxy-5-(all-trans-polyprenyl)benzoic acid into 4-hydroxy-3-methoxy-5-(all-trans-polyprenyl)benzoic acid. Also catalyzes the last step of ubiquinone biosynthesis by mediating methylation of 3-demethylubiquinone into ubiquinone. Also able to mediate the methylation of 3-demethylubiquinol into ubiquinol.</text>
</comment>
<feature type="binding site" evidence="5">
    <location>
        <position position="194"/>
    </location>
    <ligand>
        <name>Mg(2+)</name>
        <dbReference type="ChEBI" id="CHEBI:18420"/>
    </ligand>
</feature>
<evidence type="ECO:0000313" key="6">
    <source>
        <dbReference type="EMBL" id="GHP09608.1"/>
    </source>
</evidence>
<dbReference type="SUPFAM" id="SSF53335">
    <property type="entry name" value="S-adenosyl-L-methionine-dependent methyltransferases"/>
    <property type="match status" value="1"/>
</dbReference>
<comment type="caution">
    <text evidence="6">The sequence shown here is derived from an EMBL/GenBank/DDBJ whole genome shotgun (WGS) entry which is preliminary data.</text>
</comment>
<comment type="catalytic activity">
    <reaction evidence="5">
        <text>a 3,4-dihydroxy-5-(all-trans-polyprenyl)benzoate + S-adenosyl-L-methionine = a 4-hydroxy-3-methoxy-5-(all-trans-polyprenyl)benzoate + S-adenosyl-L-homocysteine + H(+)</text>
        <dbReference type="Rhea" id="RHEA:44452"/>
        <dbReference type="Rhea" id="RHEA-COMP:10930"/>
        <dbReference type="Rhea" id="RHEA-COMP:10931"/>
        <dbReference type="ChEBI" id="CHEBI:15378"/>
        <dbReference type="ChEBI" id="CHEBI:57856"/>
        <dbReference type="ChEBI" id="CHEBI:59789"/>
        <dbReference type="ChEBI" id="CHEBI:64694"/>
        <dbReference type="ChEBI" id="CHEBI:84443"/>
        <dbReference type="EC" id="2.1.1.114"/>
    </reaction>
</comment>
<dbReference type="InterPro" id="IPR029063">
    <property type="entry name" value="SAM-dependent_MTases_sf"/>
</dbReference>
<keyword evidence="5" id="KW-0496">Mitochondrion</keyword>
<gene>
    <name evidence="5" type="primary">COQ3</name>
    <name evidence="6" type="ORF">PPROV_000834300</name>
</gene>
<keyword evidence="5" id="KW-0472">Membrane</keyword>
<dbReference type="HAMAP" id="MF_00472">
    <property type="entry name" value="UbiG"/>
    <property type="match status" value="1"/>
</dbReference>
<dbReference type="GO" id="GO:0032259">
    <property type="term" value="P:methylation"/>
    <property type="evidence" value="ECO:0007669"/>
    <property type="project" value="UniProtKB-KW"/>
</dbReference>
<feature type="binding site" evidence="5">
    <location>
        <position position="197"/>
    </location>
    <ligand>
        <name>Mg(2+)</name>
        <dbReference type="ChEBI" id="CHEBI:18420"/>
    </ligand>
</feature>
<dbReference type="PANTHER" id="PTHR43464:SF19">
    <property type="entry name" value="UBIQUINONE BIOSYNTHESIS O-METHYLTRANSFERASE, MITOCHONDRIAL"/>
    <property type="match status" value="1"/>
</dbReference>
<comment type="similarity">
    <text evidence="5">Belongs to the class I-like SAM-binding methyltransferase superfamily. UbiG/COQ3 family.</text>
</comment>
<dbReference type="AlphaFoldDB" id="A0A830HRK9"/>
<dbReference type="EC" id="2.1.1.64" evidence="5"/>
<dbReference type="NCBIfam" id="TIGR01983">
    <property type="entry name" value="UbiG"/>
    <property type="match status" value="1"/>
</dbReference>
<keyword evidence="1 5" id="KW-0489">Methyltransferase</keyword>
<keyword evidence="4 5" id="KW-0949">S-adenosyl-L-methionine</keyword>
<keyword evidence="2 5" id="KW-0808">Transferase</keyword>
<evidence type="ECO:0000313" key="7">
    <source>
        <dbReference type="Proteomes" id="UP000660262"/>
    </source>
</evidence>
<sequence length="307" mass="32404">MGSMGMGTRIFDNGICSGGLLSWIRSFSRTTSSSSSLPLESQSVASSASVDVSNASIFAEPGDAWWDPAGAMGPLHAMGPLRNTFIVSSLSGFIRDAQTPVENENGRMRPLLGLSHVDVGCGGGLLVEAMARLGAKSVGVDLAQRTVDAAKAHASRDAELASRGNLPEYVVSSVEALSADAAHAGQYDVVTSLEVVEHVTDRHGFLKSLGALAKPKQGHIVLSTINRTPRSYAIAIVGAEHVARIVPVGTHSWDQFVTPDELTKAVCDAIPGARLASLKGMWLNPLRGMWEITSDTAVNYIAHFTLQ</sequence>
<dbReference type="EC" id="2.1.1.-" evidence="5"/>
<reference evidence="6" key="1">
    <citation type="submission" date="2020-10" db="EMBL/GenBank/DDBJ databases">
        <title>Unveiling of a novel bifunctional photoreceptor, Dualchrome1, isolated from a cosmopolitan green alga.</title>
        <authorList>
            <person name="Suzuki S."/>
            <person name="Kawachi M."/>
        </authorList>
    </citation>
    <scope>NUCLEOTIDE SEQUENCE</scope>
    <source>
        <strain evidence="6">NIES 2893</strain>
    </source>
</reference>
<keyword evidence="5" id="KW-0479">Metal-binding</keyword>
<dbReference type="GO" id="GO:0010420">
    <property type="term" value="F:polyprenyldihydroxybenzoate methyltransferase activity"/>
    <property type="evidence" value="ECO:0007669"/>
    <property type="project" value="UniProtKB-UniRule"/>
</dbReference>
<dbReference type="GO" id="GO:0031314">
    <property type="term" value="C:extrinsic component of mitochondrial inner membrane"/>
    <property type="evidence" value="ECO:0007669"/>
    <property type="project" value="UniProtKB-UniRule"/>
</dbReference>
<dbReference type="UniPathway" id="UPA00232"/>
<dbReference type="PANTHER" id="PTHR43464">
    <property type="entry name" value="METHYLTRANSFERASE"/>
    <property type="match status" value="1"/>
</dbReference>
<dbReference type="CDD" id="cd02440">
    <property type="entry name" value="AdoMet_MTases"/>
    <property type="match status" value="1"/>
</dbReference>
<comment type="catalytic activity">
    <reaction evidence="5">
        <text>a 3-demethylubiquinone + S-adenosyl-L-methionine = a ubiquinone + S-adenosyl-L-homocysteine</text>
        <dbReference type="Rhea" id="RHEA:81215"/>
        <dbReference type="Rhea" id="RHEA-COMP:9565"/>
        <dbReference type="Rhea" id="RHEA-COMP:19654"/>
        <dbReference type="ChEBI" id="CHEBI:16389"/>
        <dbReference type="ChEBI" id="CHEBI:57856"/>
        <dbReference type="ChEBI" id="CHEBI:59789"/>
        <dbReference type="ChEBI" id="CHEBI:231825"/>
    </reaction>
</comment>
<dbReference type="Gene3D" id="3.40.50.150">
    <property type="entry name" value="Vaccinia Virus protein VP39"/>
    <property type="match status" value="1"/>
</dbReference>
<protein>
    <recommendedName>
        <fullName evidence="5">Ubiquinone biosynthesis O-methyltransferase, mitochondrial</fullName>
    </recommendedName>
    <alternativeName>
        <fullName evidence="5">3-demethylubiquinol 3-O-methyltransferase</fullName>
        <ecNumber evidence="5">2.1.1.64</ecNumber>
    </alternativeName>
    <alternativeName>
        <fullName evidence="5">3-demethylubiquinone 3-O-methyltransferase</fullName>
        <ecNumber evidence="5">2.1.1.-</ecNumber>
    </alternativeName>
    <alternativeName>
        <fullName evidence="5">Polyprenyldihydroxybenzoate methyltransferase</fullName>
        <ecNumber evidence="5">2.1.1.114</ecNumber>
    </alternativeName>
</protein>
<organism evidence="6 7">
    <name type="scientific">Pycnococcus provasolii</name>
    <dbReference type="NCBI Taxonomy" id="41880"/>
    <lineage>
        <taxon>Eukaryota</taxon>
        <taxon>Viridiplantae</taxon>
        <taxon>Chlorophyta</taxon>
        <taxon>Pseudoscourfieldiophyceae</taxon>
        <taxon>Pseudoscourfieldiales</taxon>
        <taxon>Pycnococcaceae</taxon>
        <taxon>Pycnococcus</taxon>
    </lineage>
</organism>
<comment type="cofactor">
    <cofactor evidence="5">
        <name>Mg(2+)</name>
        <dbReference type="ChEBI" id="CHEBI:18420"/>
    </cofactor>
</comment>
<dbReference type="Proteomes" id="UP000660262">
    <property type="component" value="Unassembled WGS sequence"/>
</dbReference>
<name>A0A830HRK9_9CHLO</name>
<keyword evidence="7" id="KW-1185">Reference proteome</keyword>
<evidence type="ECO:0000256" key="2">
    <source>
        <dbReference type="ARBA" id="ARBA00022679"/>
    </source>
</evidence>
<keyword evidence="5" id="KW-0999">Mitochondrion inner membrane</keyword>
<keyword evidence="5" id="KW-0460">Magnesium</keyword>
<feature type="binding site" evidence="5">
    <location>
        <position position="120"/>
    </location>
    <ligand>
        <name>S-adenosyl-L-methionine</name>
        <dbReference type="ChEBI" id="CHEBI:59789"/>
    </ligand>
</feature>
<feature type="binding site" evidence="5">
    <location>
        <position position="193"/>
    </location>
    <ligand>
        <name>S-adenosyl-L-methionine</name>
        <dbReference type="ChEBI" id="CHEBI:59789"/>
    </ligand>
</feature>
<dbReference type="EMBL" id="BNJQ01000025">
    <property type="protein sequence ID" value="GHP09608.1"/>
    <property type="molecule type" value="Genomic_DNA"/>
</dbReference>
<dbReference type="Pfam" id="PF13489">
    <property type="entry name" value="Methyltransf_23"/>
    <property type="match status" value="1"/>
</dbReference>
<evidence type="ECO:0000256" key="3">
    <source>
        <dbReference type="ARBA" id="ARBA00022688"/>
    </source>
</evidence>
<comment type="subunit">
    <text evidence="5">Component of a multi-subunit COQ enzyme complex.</text>
</comment>
<comment type="subcellular location">
    <subcellularLocation>
        <location evidence="5">Mitochondrion inner membrane</location>
        <topology evidence="5">Peripheral membrane protein</topology>
        <orientation evidence="5">Matrix side</orientation>
    </subcellularLocation>
</comment>
<dbReference type="EC" id="2.1.1.114" evidence="5"/>
<dbReference type="GO" id="GO:0061542">
    <property type="term" value="F:3-demethylubiquinol 3-O-methyltransferase activity"/>
    <property type="evidence" value="ECO:0007669"/>
    <property type="project" value="UniProtKB-UniRule"/>
</dbReference>